<dbReference type="InterPro" id="IPR054646">
    <property type="entry name" value="HepC"/>
</dbReference>
<dbReference type="InterPro" id="IPR012480">
    <property type="entry name" value="Hepar_II_III_C"/>
</dbReference>
<dbReference type="EC" id="4.2.2.8" evidence="8"/>
<accession>A0A108TB56</accession>
<reference evidence="8 9" key="1">
    <citation type="journal article" date="2016" name="BMC Genomics">
        <title>Type VI secretion systems of human gut Bacteroidales segregate into three genetic architectures, two of which are contained on mobile genetic elements.</title>
        <authorList>
            <person name="Coyne M.J."/>
            <person name="Roelofs K.G."/>
            <person name="Comstock L.E."/>
        </authorList>
    </citation>
    <scope>NUCLEOTIDE SEQUENCE [LARGE SCALE GENOMIC DNA]</scope>
    <source>
        <strain evidence="8 9">CL09T03C01</strain>
    </source>
</reference>
<keyword evidence="9" id="KW-1185">Reference proteome</keyword>
<feature type="domain" description="Heparinase II/III-like C-terminal" evidence="6">
    <location>
        <begin position="399"/>
        <end position="607"/>
    </location>
</feature>
<keyword evidence="4 8" id="KW-0456">Lyase</keyword>
<feature type="signal peptide" evidence="5">
    <location>
        <begin position="1"/>
        <end position="25"/>
    </location>
</feature>
<dbReference type="SUPFAM" id="SSF48230">
    <property type="entry name" value="Chondroitin AC/alginate lyase"/>
    <property type="match status" value="1"/>
</dbReference>
<dbReference type="Proteomes" id="UP000056419">
    <property type="component" value="Unassembled WGS sequence"/>
</dbReference>
<evidence type="ECO:0000256" key="1">
    <source>
        <dbReference type="ARBA" id="ARBA00004418"/>
    </source>
</evidence>
<keyword evidence="3" id="KW-0574">Periplasm</keyword>
<comment type="caution">
    <text evidence="8">The sequence shown here is derived from an EMBL/GenBank/DDBJ whole genome shotgun (WGS) entry which is preliminary data.</text>
</comment>
<dbReference type="AlphaFoldDB" id="A0A108TB56"/>
<sequence length="669" mass="77749" precursor="true">MKTKILIRLAIVAMSFLLSPESLLAQQLNKKAFELINLDYPGLADVKKAYNQNDMQAAAEALLIYYRNRSSIQHPELDLDNVNVSAADKQKADEALAHILYAHEGYQPSFYYGKDIDWTYWPIKDNELRWQLHRQKWFIPMGKMYYVTKDEKYATEWTFQYMDWVKKNPLVSVTKEEFELASTGEVRADTENARFAWRPLEVGTRLEDQTQQFMLFKNAASFTPEFLTEFLVNYHKHANHIFHNYSDAGNHLLFEAQQILYAAIFFPEYKDAVTWRKSGIDILVREAGKQVYDDGGQFELDPLYHMASIEIFCKALLMADVNGARNEFPQEFLNTIEKMIVFYYNICYPDYTNPCFSDAKRRGKEPKLKNYRIWTKLFPKNEQIRYFATEGKEGKLPENMSKGFLNSGFFTFRNGWKNDATIMVVKAGPKGEWHNQPDNGTFELWFNGTNLFPDTGFYVYAGDAGIMKLRNWFRQTMVHKTLTLDNKNLETQSSVTRLWKPEGKVQTLVTENQSYKNLKHRRSVFFVDRKYFVIVDEATGNATGKIGLHYQMNAGKVDINPKEFILTSDYKGDSNAKLQCFAPESTVMEEEEGWQATLYLIREKRTAVSFNVTKKDNTPVRYITVIYPTENCSNAPKISAKFVNSQYDENSLKVEVTLDGVKKVLDYKL</sequence>
<dbReference type="NCBIfam" id="NF045573">
    <property type="entry name" value="Hepsulflyase_CFB"/>
    <property type="match status" value="1"/>
</dbReference>
<dbReference type="PANTHER" id="PTHR39210:SF1">
    <property type="entry name" value="HEPARIN-SULFATE LYASE"/>
    <property type="match status" value="1"/>
</dbReference>
<keyword evidence="2 5" id="KW-0732">Signal</keyword>
<dbReference type="STRING" id="46506.AA415_00936"/>
<evidence type="ECO:0000256" key="4">
    <source>
        <dbReference type="ARBA" id="ARBA00023239"/>
    </source>
</evidence>
<evidence type="ECO:0000259" key="7">
    <source>
        <dbReference type="Pfam" id="PF16889"/>
    </source>
</evidence>
<dbReference type="Gene3D" id="1.50.10.100">
    <property type="entry name" value="Chondroitin AC/alginate lyase"/>
    <property type="match status" value="1"/>
</dbReference>
<dbReference type="PATRIC" id="fig|46506.5.peg.1010"/>
<dbReference type="InterPro" id="IPR008929">
    <property type="entry name" value="Chondroitin_lyas"/>
</dbReference>
<dbReference type="GO" id="GO:0015021">
    <property type="term" value="F:heparin-sulfate lyase activity"/>
    <property type="evidence" value="ECO:0007669"/>
    <property type="project" value="UniProtKB-EC"/>
</dbReference>
<gene>
    <name evidence="8" type="primary">hepC_2</name>
    <name evidence="8" type="ORF">AA415_00936</name>
</gene>
<dbReference type="Pfam" id="PF07940">
    <property type="entry name" value="Hepar_II_III_C"/>
    <property type="match status" value="1"/>
</dbReference>
<dbReference type="InterPro" id="IPR031680">
    <property type="entry name" value="Hepar_II_III_N"/>
</dbReference>
<dbReference type="EMBL" id="LRGC01000003">
    <property type="protein sequence ID" value="KWR56626.1"/>
    <property type="molecule type" value="Genomic_DNA"/>
</dbReference>
<proteinExistence type="predicted"/>
<name>A0A108TB56_BACSE</name>
<evidence type="ECO:0000313" key="8">
    <source>
        <dbReference type="EMBL" id="KWR56626.1"/>
    </source>
</evidence>
<evidence type="ECO:0000259" key="6">
    <source>
        <dbReference type="Pfam" id="PF07940"/>
    </source>
</evidence>
<evidence type="ECO:0000256" key="2">
    <source>
        <dbReference type="ARBA" id="ARBA00022729"/>
    </source>
</evidence>
<evidence type="ECO:0000313" key="9">
    <source>
        <dbReference type="Proteomes" id="UP000056419"/>
    </source>
</evidence>
<comment type="subcellular location">
    <subcellularLocation>
        <location evidence="1">Periplasm</location>
    </subcellularLocation>
</comment>
<protein>
    <submittedName>
        <fullName evidence="8">Heparin-sulfate lyase</fullName>
        <ecNumber evidence="8">4.2.2.8</ecNumber>
    </submittedName>
</protein>
<dbReference type="Gene3D" id="2.70.98.70">
    <property type="match status" value="1"/>
</dbReference>
<feature type="chain" id="PRO_5007131037" evidence="5">
    <location>
        <begin position="26"/>
        <end position="669"/>
    </location>
</feature>
<dbReference type="PANTHER" id="PTHR39210">
    <property type="entry name" value="HEPARIN-SULFATE LYASE"/>
    <property type="match status" value="1"/>
</dbReference>
<evidence type="ECO:0000256" key="5">
    <source>
        <dbReference type="SAM" id="SignalP"/>
    </source>
</evidence>
<dbReference type="Pfam" id="PF16889">
    <property type="entry name" value="Hepar_II_III_N"/>
    <property type="match status" value="1"/>
</dbReference>
<organism evidence="8 9">
    <name type="scientific">Bacteroides stercoris</name>
    <dbReference type="NCBI Taxonomy" id="46506"/>
    <lineage>
        <taxon>Bacteria</taxon>
        <taxon>Pseudomonadati</taxon>
        <taxon>Bacteroidota</taxon>
        <taxon>Bacteroidia</taxon>
        <taxon>Bacteroidales</taxon>
        <taxon>Bacteroidaceae</taxon>
        <taxon>Bacteroides</taxon>
    </lineage>
</organism>
<dbReference type="GO" id="GO:0042597">
    <property type="term" value="C:periplasmic space"/>
    <property type="evidence" value="ECO:0007669"/>
    <property type="project" value="UniProtKB-SubCell"/>
</dbReference>
<evidence type="ECO:0000256" key="3">
    <source>
        <dbReference type="ARBA" id="ARBA00022764"/>
    </source>
</evidence>
<feature type="domain" description="Heparin-sulfate lyase N-terminal" evidence="7">
    <location>
        <begin position="32"/>
        <end position="386"/>
    </location>
</feature>